<sequence length="113" mass="12396">MDRVSPVLRTESPLYIQGIAINTIHEGSNQEQISIKIASGSDRVPSLETDLIILTQSVQRLWRSLRTSSASSGVLARETIGIAYLGSQGIAYVGSRRQSLGWFESPFIDGFEL</sequence>
<accession>A0A6V7P4Y2</accession>
<gene>
    <name evidence="1" type="ORF">CB5_LOCUS9110</name>
</gene>
<reference evidence="1" key="1">
    <citation type="submission" date="2020-07" db="EMBL/GenBank/DDBJ databases">
        <authorList>
            <person name="Lin J."/>
        </authorList>
    </citation>
    <scope>NUCLEOTIDE SEQUENCE</scope>
</reference>
<evidence type="ECO:0000313" key="1">
    <source>
        <dbReference type="EMBL" id="CAD1825899.1"/>
    </source>
</evidence>
<protein>
    <submittedName>
        <fullName evidence="1">Uncharacterized protein</fullName>
    </submittedName>
</protein>
<name>A0A6V7P4Y2_ANACO</name>
<organism evidence="1">
    <name type="scientific">Ananas comosus var. bracteatus</name>
    <name type="common">red pineapple</name>
    <dbReference type="NCBI Taxonomy" id="296719"/>
    <lineage>
        <taxon>Eukaryota</taxon>
        <taxon>Viridiplantae</taxon>
        <taxon>Streptophyta</taxon>
        <taxon>Embryophyta</taxon>
        <taxon>Tracheophyta</taxon>
        <taxon>Spermatophyta</taxon>
        <taxon>Magnoliopsida</taxon>
        <taxon>Liliopsida</taxon>
        <taxon>Poales</taxon>
        <taxon>Bromeliaceae</taxon>
        <taxon>Bromelioideae</taxon>
        <taxon>Ananas</taxon>
    </lineage>
</organism>
<dbReference type="EMBL" id="LR862145">
    <property type="protein sequence ID" value="CAD1825899.1"/>
    <property type="molecule type" value="Genomic_DNA"/>
</dbReference>
<proteinExistence type="predicted"/>
<dbReference type="AlphaFoldDB" id="A0A6V7P4Y2"/>